<name>A0A660CJB4_9PSEU</name>
<dbReference type="Gene3D" id="3.40.50.1110">
    <property type="entry name" value="SGNH hydrolase"/>
    <property type="match status" value="1"/>
</dbReference>
<dbReference type="Pfam" id="PF14606">
    <property type="entry name" value="Lipase_GDSL_3"/>
    <property type="match status" value="1"/>
</dbReference>
<dbReference type="InterPro" id="IPR048977">
    <property type="entry name" value="SsfX3-like_N"/>
</dbReference>
<dbReference type="Gene3D" id="2.60.120.260">
    <property type="entry name" value="Galactose-binding domain-like"/>
    <property type="match status" value="1"/>
</dbReference>
<dbReference type="Pfam" id="PF21181">
    <property type="entry name" value="SsfX3_N"/>
    <property type="match status" value="1"/>
</dbReference>
<keyword evidence="3" id="KW-0378">Hydrolase</keyword>
<keyword evidence="4" id="KW-1185">Reference proteome</keyword>
<gene>
    <name evidence="3" type="ORF">JD82_03830</name>
</gene>
<evidence type="ECO:0000259" key="2">
    <source>
        <dbReference type="Pfam" id="PF21181"/>
    </source>
</evidence>
<reference evidence="3 4" key="1">
    <citation type="submission" date="2019-07" db="EMBL/GenBank/DDBJ databases">
        <title>R&amp;d 2014.</title>
        <authorList>
            <person name="Klenk H.-P."/>
        </authorList>
    </citation>
    <scope>NUCLEOTIDE SEQUENCE [LARGE SCALE GENOMIC DNA]</scope>
    <source>
        <strain evidence="3 4">DSM 43194</strain>
    </source>
</reference>
<accession>A0A660CJB4</accession>
<dbReference type="OrthoDB" id="2060945at2"/>
<feature type="domain" description="SGNH hydrolase-type esterase" evidence="1">
    <location>
        <begin position="178"/>
        <end position="278"/>
    </location>
</feature>
<feature type="domain" description="SsfX3-like N-terminal" evidence="2">
    <location>
        <begin position="17"/>
        <end position="152"/>
    </location>
</feature>
<dbReference type="GO" id="GO:0016787">
    <property type="term" value="F:hydrolase activity"/>
    <property type="evidence" value="ECO:0007669"/>
    <property type="project" value="UniProtKB-KW"/>
</dbReference>
<organism evidence="3 4">
    <name type="scientific">Prauserella rugosa</name>
    <dbReference type="NCBI Taxonomy" id="43354"/>
    <lineage>
        <taxon>Bacteria</taxon>
        <taxon>Bacillati</taxon>
        <taxon>Actinomycetota</taxon>
        <taxon>Actinomycetes</taxon>
        <taxon>Pseudonocardiales</taxon>
        <taxon>Pseudonocardiaceae</taxon>
        <taxon>Prauserella</taxon>
    </lineage>
</organism>
<proteinExistence type="predicted"/>
<dbReference type="SUPFAM" id="SSF52266">
    <property type="entry name" value="SGNH hydrolase"/>
    <property type="match status" value="1"/>
</dbReference>
<dbReference type="EMBL" id="VLJV01000001">
    <property type="protein sequence ID" value="TWH21957.1"/>
    <property type="molecule type" value="Genomic_DNA"/>
</dbReference>
<evidence type="ECO:0000259" key="1">
    <source>
        <dbReference type="Pfam" id="PF14606"/>
    </source>
</evidence>
<comment type="caution">
    <text evidence="3">The sequence shown here is derived from an EMBL/GenBank/DDBJ whole genome shotgun (WGS) entry which is preliminary data.</text>
</comment>
<dbReference type="InterPro" id="IPR013830">
    <property type="entry name" value="SGNH_hydro"/>
</dbReference>
<protein>
    <submittedName>
        <fullName evidence="3">GDSL-like lipase/acylhydrolase family protein</fullName>
    </submittedName>
</protein>
<dbReference type="RefSeq" id="WP_030529955.1">
    <property type="nucleotide sequence ID" value="NZ_JOIJ01000001.1"/>
</dbReference>
<dbReference type="AlphaFoldDB" id="A0A660CJB4"/>
<evidence type="ECO:0000313" key="4">
    <source>
        <dbReference type="Proteomes" id="UP000317303"/>
    </source>
</evidence>
<dbReference type="InterPro" id="IPR036514">
    <property type="entry name" value="SGNH_hydro_sf"/>
</dbReference>
<evidence type="ECO:0000313" key="3">
    <source>
        <dbReference type="EMBL" id="TWH21957.1"/>
    </source>
</evidence>
<dbReference type="Proteomes" id="UP000317303">
    <property type="component" value="Unassembled WGS sequence"/>
</dbReference>
<sequence length="387" mass="41476">MTSSPVLRTPITEDLLAGAVDVEHTDRGLLPHRLPSWTRAQWFDGQGPGAQLAMAEAQPAGVRLAFRTAATVVELDAVRTTVAYVGVPARPDGSYDLLVDGRPFAAATSTGGDRIHVDMTTGEADVETGPAGTMTFTGLPDSTKDVEIWLPYNERIELVELRTDAPVEPAHRDGRVWVHHGSSISQGSNAAGPADTWAATAARAAGVELVNLGFSGSMMLDPFVARTLRDTPADVLSLEVGINLVNSDAMRVRTFTPALHGFLDTVRDGHPDTPLTLVSPLYCPIHEDTPGPGAFDVEALREGVVRFAAAGDPADVRAGKLTLRVIRDQLRDLVDRRADPNLFLVDGLDLYGESDHAEFPLPDALHPGAESHRIIGQRFADRVLSGR</sequence>